<protein>
    <recommendedName>
        <fullName evidence="2">BrnT family toxin</fullName>
    </recommendedName>
</protein>
<dbReference type="Gene3D" id="3.10.450.530">
    <property type="entry name" value="Ribonuclease toxin, BrnT, of type II toxin-antitoxin system"/>
    <property type="match status" value="1"/>
</dbReference>
<name>A0A6S6UHF6_9GAMM</name>
<organism evidence="1">
    <name type="scientific">uncultured Thiotrichaceae bacterium</name>
    <dbReference type="NCBI Taxonomy" id="298394"/>
    <lineage>
        <taxon>Bacteria</taxon>
        <taxon>Pseudomonadati</taxon>
        <taxon>Pseudomonadota</taxon>
        <taxon>Gammaproteobacteria</taxon>
        <taxon>Thiotrichales</taxon>
        <taxon>Thiotrichaceae</taxon>
        <taxon>environmental samples</taxon>
    </lineage>
</organism>
<dbReference type="Pfam" id="PF04365">
    <property type="entry name" value="BrnT_toxin"/>
    <property type="match status" value="1"/>
</dbReference>
<dbReference type="EMBL" id="CACVAT010000522">
    <property type="protein sequence ID" value="CAA6829384.1"/>
    <property type="molecule type" value="Genomic_DNA"/>
</dbReference>
<dbReference type="InterPro" id="IPR007460">
    <property type="entry name" value="BrnT_toxin"/>
</dbReference>
<accession>A0A6S6UHF6</accession>
<reference evidence="1" key="1">
    <citation type="submission" date="2020-01" db="EMBL/GenBank/DDBJ databases">
        <authorList>
            <person name="Meier V. D."/>
            <person name="Meier V D."/>
        </authorList>
    </citation>
    <scope>NUCLEOTIDE SEQUENCE</scope>
    <source>
        <strain evidence="1">HLG_WM_MAG_09</strain>
    </source>
</reference>
<sequence>MNDLSFEWDEAKASSNLNKHGVFFDEAKTVFLDDHARLISDPDHSEAEDRYILLGYSEKSRMLLVCHFYRDDEVVRLISARRAEKHEKRQYEGFKL</sequence>
<proteinExistence type="predicted"/>
<evidence type="ECO:0008006" key="2">
    <source>
        <dbReference type="Google" id="ProtNLM"/>
    </source>
</evidence>
<evidence type="ECO:0000313" key="1">
    <source>
        <dbReference type="EMBL" id="CAA6829384.1"/>
    </source>
</evidence>
<gene>
    <name evidence="1" type="ORF">HELGO_WM54751</name>
</gene>
<dbReference type="AlphaFoldDB" id="A0A6S6UHF6"/>
<dbReference type="InterPro" id="IPR038573">
    <property type="entry name" value="BrnT_sf"/>
</dbReference>